<dbReference type="RefSeq" id="XP_016591834.1">
    <property type="nucleotide sequence ID" value="XM_016733438.1"/>
</dbReference>
<sequence>MQGNLQDNRSCSREGQTTKRLRRLGYGRELPEKSNTAGGQRSWRPPTFTRRRSVSREWRNACLFSLSVSRGILGSVRQESTHEEEEDREDVPSGLV</sequence>
<dbReference type="KEGG" id="ssck:SPSK_06741"/>
<proteinExistence type="predicted"/>
<gene>
    <name evidence="2" type="ORF">SPSK_06741</name>
</gene>
<evidence type="ECO:0000313" key="3">
    <source>
        <dbReference type="Proteomes" id="UP000033710"/>
    </source>
</evidence>
<dbReference type="Proteomes" id="UP000033710">
    <property type="component" value="Unassembled WGS sequence"/>
</dbReference>
<protein>
    <submittedName>
        <fullName evidence="2">Uncharacterized protein</fullName>
    </submittedName>
</protein>
<evidence type="ECO:0000256" key="1">
    <source>
        <dbReference type="SAM" id="MobiDB-lite"/>
    </source>
</evidence>
<dbReference type="EMBL" id="AXCR01000001">
    <property type="protein sequence ID" value="KJR89158.1"/>
    <property type="molecule type" value="Genomic_DNA"/>
</dbReference>
<feature type="compositionally biased region" description="Polar residues" evidence="1">
    <location>
        <begin position="1"/>
        <end position="15"/>
    </location>
</feature>
<reference evidence="2 3" key="2">
    <citation type="journal article" date="2015" name="Eukaryot. Cell">
        <title>Asexual propagation of a virulent clone complex in a human and feline outbreak of sporotrichosis.</title>
        <authorList>
            <person name="Teixeira Mde M."/>
            <person name="Rodrigues A.M."/>
            <person name="Tsui C.K."/>
            <person name="de Almeida L.G."/>
            <person name="Van Diepeningen A.D."/>
            <person name="van den Ende B.G."/>
            <person name="Fernandes G.F."/>
            <person name="Kano R."/>
            <person name="Hamelin R.C."/>
            <person name="Lopes-Bezerra L.M."/>
            <person name="Vasconcelos A.T."/>
            <person name="de Hoog S."/>
            <person name="de Camargo Z.P."/>
            <person name="Felipe M.S."/>
        </authorList>
    </citation>
    <scope>NUCLEOTIDE SEQUENCE [LARGE SCALE GENOMIC DNA]</scope>
    <source>
        <strain evidence="2 3">1099-18</strain>
    </source>
</reference>
<feature type="region of interest" description="Disordered" evidence="1">
    <location>
        <begin position="1"/>
        <end position="53"/>
    </location>
</feature>
<organism evidence="2 3">
    <name type="scientific">Sporothrix schenckii 1099-18</name>
    <dbReference type="NCBI Taxonomy" id="1397361"/>
    <lineage>
        <taxon>Eukaryota</taxon>
        <taxon>Fungi</taxon>
        <taxon>Dikarya</taxon>
        <taxon>Ascomycota</taxon>
        <taxon>Pezizomycotina</taxon>
        <taxon>Sordariomycetes</taxon>
        <taxon>Sordariomycetidae</taxon>
        <taxon>Ophiostomatales</taxon>
        <taxon>Ophiostomataceae</taxon>
        <taxon>Sporothrix</taxon>
    </lineage>
</organism>
<dbReference type="AlphaFoldDB" id="A0A0F2MHI6"/>
<accession>A0A0F2MHI6</accession>
<dbReference type="VEuPathDB" id="FungiDB:SPSK_06741"/>
<reference evidence="2 3" key="1">
    <citation type="journal article" date="2014" name="BMC Genomics">
        <title>Comparative genomics of the major fungal agents of human and animal Sporotrichosis: Sporothrix schenckii and Sporothrix brasiliensis.</title>
        <authorList>
            <person name="Teixeira M.M."/>
            <person name="de Almeida L.G."/>
            <person name="Kubitschek-Barreira P."/>
            <person name="Alves F.L."/>
            <person name="Kioshima E.S."/>
            <person name="Abadio A.K."/>
            <person name="Fernandes L."/>
            <person name="Derengowski L.S."/>
            <person name="Ferreira K.S."/>
            <person name="Souza R.C."/>
            <person name="Ruiz J.C."/>
            <person name="de Andrade N.C."/>
            <person name="Paes H.C."/>
            <person name="Nicola A.M."/>
            <person name="Albuquerque P."/>
            <person name="Gerber A.L."/>
            <person name="Martins V.P."/>
            <person name="Peconick L.D."/>
            <person name="Neto A.V."/>
            <person name="Chaucanez C.B."/>
            <person name="Silva P.A."/>
            <person name="Cunha O.L."/>
            <person name="de Oliveira F.F."/>
            <person name="dos Santos T.C."/>
            <person name="Barros A.L."/>
            <person name="Soares M.A."/>
            <person name="de Oliveira L.M."/>
            <person name="Marini M.M."/>
            <person name="Villalobos-Duno H."/>
            <person name="Cunha M.M."/>
            <person name="de Hoog S."/>
            <person name="da Silveira J.F."/>
            <person name="Henrissat B."/>
            <person name="Nino-Vega G.A."/>
            <person name="Cisalpino P.S."/>
            <person name="Mora-Montes H.M."/>
            <person name="Almeida S.R."/>
            <person name="Stajich J.E."/>
            <person name="Lopes-Bezerra L.M."/>
            <person name="Vasconcelos A.T."/>
            <person name="Felipe M.S."/>
        </authorList>
    </citation>
    <scope>NUCLEOTIDE SEQUENCE [LARGE SCALE GENOMIC DNA]</scope>
    <source>
        <strain evidence="2 3">1099-18</strain>
    </source>
</reference>
<evidence type="ECO:0000313" key="2">
    <source>
        <dbReference type="EMBL" id="KJR89158.1"/>
    </source>
</evidence>
<dbReference type="GeneID" id="27668715"/>
<feature type="region of interest" description="Disordered" evidence="1">
    <location>
        <begin position="74"/>
        <end position="96"/>
    </location>
</feature>
<comment type="caution">
    <text evidence="2">The sequence shown here is derived from an EMBL/GenBank/DDBJ whole genome shotgun (WGS) entry which is preliminary data.</text>
</comment>
<name>A0A0F2MHI6_SPOSC</name>